<proteinExistence type="predicted"/>
<dbReference type="RefSeq" id="WP_314003593.1">
    <property type="nucleotide sequence ID" value="NZ_JASJOR010000045.1"/>
</dbReference>
<dbReference type="EMBL" id="JASJOT010000035">
    <property type="protein sequence ID" value="MDJ1497764.1"/>
    <property type="molecule type" value="Genomic_DNA"/>
</dbReference>
<dbReference type="NCBIfam" id="TIGR04034">
    <property type="entry name" value="export_SdpA"/>
    <property type="match status" value="1"/>
</dbReference>
<dbReference type="InterPro" id="IPR023902">
    <property type="entry name" value="Sporulation_SdpA"/>
</dbReference>
<evidence type="ECO:0000313" key="1">
    <source>
        <dbReference type="EMBL" id="MDJ1497764.1"/>
    </source>
</evidence>
<comment type="caution">
    <text evidence="1">The sequence shown here is derived from an EMBL/GenBank/DDBJ whole genome shotgun (WGS) entry which is preliminary data.</text>
</comment>
<reference evidence="1 2" key="1">
    <citation type="submission" date="2023-05" db="EMBL/GenBank/DDBJ databases">
        <authorList>
            <person name="Zhang X."/>
        </authorList>
    </citation>
    <scope>NUCLEOTIDE SEQUENCE [LARGE SCALE GENOMIC DNA]</scope>
    <source>
        <strain evidence="1 2">DM2B3-1</strain>
    </source>
</reference>
<dbReference type="Proteomes" id="UP001228581">
    <property type="component" value="Unassembled WGS sequence"/>
</dbReference>
<evidence type="ECO:0000313" key="2">
    <source>
        <dbReference type="Proteomes" id="UP001228581"/>
    </source>
</evidence>
<protein>
    <submittedName>
        <fullName evidence="1">SdpA family antimicrobial peptide system protein</fullName>
    </submittedName>
</protein>
<gene>
    <name evidence="1" type="ORF">QNI19_32790</name>
</gene>
<organism evidence="1 2">
    <name type="scientific">Xanthocytophaga flava</name>
    <dbReference type="NCBI Taxonomy" id="3048013"/>
    <lineage>
        <taxon>Bacteria</taxon>
        <taxon>Pseudomonadati</taxon>
        <taxon>Bacteroidota</taxon>
        <taxon>Cytophagia</taxon>
        <taxon>Cytophagales</taxon>
        <taxon>Rhodocytophagaceae</taxon>
        <taxon>Xanthocytophaga</taxon>
    </lineage>
</organism>
<dbReference type="Pfam" id="PF17418">
    <property type="entry name" value="SdpA"/>
    <property type="match status" value="1"/>
</dbReference>
<accession>A0ABT7CVG8</accession>
<keyword evidence="2" id="KW-1185">Reference proteome</keyword>
<name>A0ABT7CVG8_9BACT</name>
<sequence>MNATFKIAIWIGWALVFYISALCYIDNSTLLSYEFKKHFTYMVPQGWAFFTKDPKEALVEIYRLSPDNRLELVTYNNTSHLNYFGISRRSRAIAYQLSPLVSSIPREAWINGIGELNVDKESKVFDIKLKKKLTYFPAGVYVVYQYKPIPLEWAHQKQEQYRPYLIAKVRVIY</sequence>